<gene>
    <name evidence="1" type="ORF">SAMN05421630_110204</name>
</gene>
<evidence type="ECO:0000313" key="2">
    <source>
        <dbReference type="Proteomes" id="UP000199494"/>
    </source>
</evidence>
<dbReference type="RefSeq" id="WP_146225285.1">
    <property type="nucleotide sequence ID" value="NZ_CP016353.1"/>
</dbReference>
<organism evidence="1 2">
    <name type="scientific">Prauserella marina</name>
    <dbReference type="NCBI Taxonomy" id="530584"/>
    <lineage>
        <taxon>Bacteria</taxon>
        <taxon>Bacillati</taxon>
        <taxon>Actinomycetota</taxon>
        <taxon>Actinomycetes</taxon>
        <taxon>Pseudonocardiales</taxon>
        <taxon>Pseudonocardiaceae</taxon>
        <taxon>Prauserella</taxon>
    </lineage>
</organism>
<dbReference type="AlphaFoldDB" id="A0A1G6W7R5"/>
<name>A0A1G6W7R5_9PSEU</name>
<protein>
    <submittedName>
        <fullName evidence="1">Uncharacterized protein</fullName>
    </submittedName>
</protein>
<sequence>MVSRTVHGSASQLMARRAPTSWPVRPDANLDTEEFTVPLADQQCALIAEAMLDEDWQKAEVLFWAGWRPIAEFSADAYSVEERHWVDEIRALRCLADIDLDAARSRLDLGVRAEAALLLHRDDRAARAALGRLGSHLVQHGKAILALAAQGLNR</sequence>
<proteinExistence type="predicted"/>
<dbReference type="Proteomes" id="UP000199494">
    <property type="component" value="Unassembled WGS sequence"/>
</dbReference>
<accession>A0A1G6W7R5</accession>
<dbReference type="EMBL" id="FMZE01000010">
    <property type="protein sequence ID" value="SDD61267.1"/>
    <property type="molecule type" value="Genomic_DNA"/>
</dbReference>
<keyword evidence="2" id="KW-1185">Reference proteome</keyword>
<dbReference type="STRING" id="530584.SAMN05421630_110204"/>
<reference evidence="1 2" key="1">
    <citation type="submission" date="2016-10" db="EMBL/GenBank/DDBJ databases">
        <authorList>
            <person name="de Groot N.N."/>
        </authorList>
    </citation>
    <scope>NUCLEOTIDE SEQUENCE [LARGE SCALE GENOMIC DNA]</scope>
    <source>
        <strain evidence="1 2">CGMCC 4.5506</strain>
    </source>
</reference>
<evidence type="ECO:0000313" key="1">
    <source>
        <dbReference type="EMBL" id="SDD61267.1"/>
    </source>
</evidence>